<evidence type="ECO:0000313" key="3">
    <source>
        <dbReference type="Proteomes" id="UP001251528"/>
    </source>
</evidence>
<keyword evidence="1" id="KW-0812">Transmembrane</keyword>
<evidence type="ECO:0000313" key="2">
    <source>
        <dbReference type="EMBL" id="KAK2606102.1"/>
    </source>
</evidence>
<accession>A0AAJ0CXB2</accession>
<sequence length="359" mass="41105">MDGARRDTSPTRQLLHLPRLFFSLCDISTLYIGFSLFGERSICRGELQKRLALLLPGYVLLCNYGHVPDPYFQKLKRVHIIPGSDLIDDREFMDLDFWDTFQFFHRLPLIEEIIMDGVTNIAASLRRFVSRTRSMRSIHVTHADVPSSSVGTIISIPKTLEELNLSVGEHHKNTVRRLDFDVDNVMLDRDRDADSSETLWDTDPDEKAQYGEQSYLLDKDTSVVNSSTCGGRNHVGNSSVVGPLRDYPALSHLSIGIRTLLWTAGHDGTFKSLYRLVDALPANLEHLGLYGYTNGEHEELDDHVAEFMEKKAAMFPKLSNVEGVDEDIEDIRIKYGHDPEEGHLYEREFDFKEWEWEEA</sequence>
<keyword evidence="1" id="KW-0472">Membrane</keyword>
<dbReference type="Proteomes" id="UP001251528">
    <property type="component" value="Unassembled WGS sequence"/>
</dbReference>
<organism evidence="2 3">
    <name type="scientific">Conoideocrella luteorostrata</name>
    <dbReference type="NCBI Taxonomy" id="1105319"/>
    <lineage>
        <taxon>Eukaryota</taxon>
        <taxon>Fungi</taxon>
        <taxon>Dikarya</taxon>
        <taxon>Ascomycota</taxon>
        <taxon>Pezizomycotina</taxon>
        <taxon>Sordariomycetes</taxon>
        <taxon>Hypocreomycetidae</taxon>
        <taxon>Hypocreales</taxon>
        <taxon>Clavicipitaceae</taxon>
        <taxon>Conoideocrella</taxon>
    </lineage>
</organism>
<keyword evidence="1" id="KW-1133">Transmembrane helix</keyword>
<keyword evidence="3" id="KW-1185">Reference proteome</keyword>
<evidence type="ECO:0000256" key="1">
    <source>
        <dbReference type="SAM" id="Phobius"/>
    </source>
</evidence>
<protein>
    <submittedName>
        <fullName evidence="2">Uncharacterized protein</fullName>
    </submittedName>
</protein>
<reference evidence="2" key="1">
    <citation type="submission" date="2023-06" db="EMBL/GenBank/DDBJ databases">
        <title>Conoideocrella luteorostrata (Hypocreales: Clavicipitaceae), a potential biocontrol fungus for elongate hemlock scale in United States Christmas tree production areas.</title>
        <authorList>
            <person name="Barrett H."/>
            <person name="Lovett B."/>
            <person name="Macias A.M."/>
            <person name="Stajich J.E."/>
            <person name="Kasson M.T."/>
        </authorList>
    </citation>
    <scope>NUCLEOTIDE SEQUENCE</scope>
    <source>
        <strain evidence="2">ARSEF 14590</strain>
    </source>
</reference>
<feature type="transmembrane region" description="Helical" evidence="1">
    <location>
        <begin position="50"/>
        <end position="67"/>
    </location>
</feature>
<proteinExistence type="predicted"/>
<gene>
    <name evidence="2" type="ORF">QQS21_003497</name>
</gene>
<dbReference type="EMBL" id="JASWJB010000046">
    <property type="protein sequence ID" value="KAK2606102.1"/>
    <property type="molecule type" value="Genomic_DNA"/>
</dbReference>
<comment type="caution">
    <text evidence="2">The sequence shown here is derived from an EMBL/GenBank/DDBJ whole genome shotgun (WGS) entry which is preliminary data.</text>
</comment>
<name>A0AAJ0CXB2_9HYPO</name>
<dbReference type="AlphaFoldDB" id="A0AAJ0CXB2"/>
<feature type="transmembrane region" description="Helical" evidence="1">
    <location>
        <begin position="20"/>
        <end position="38"/>
    </location>
</feature>